<dbReference type="HOGENOM" id="CLU_163930_0_0_9"/>
<sequence>MVFLPKDSVQGASFDLHVLSTPPAFILSQDQTLVKSVCSVRMTLAIHPLLLFWKSLASITRINNVRSENFVFEFSGMVAVQLSMFLFAVSLRQLVYYISLAVACQQLFYFSFSRISVVFRQPE</sequence>
<feature type="transmembrane region" description="Helical" evidence="1">
    <location>
        <begin position="94"/>
        <end position="112"/>
    </location>
</feature>
<keyword evidence="1" id="KW-0472">Membrane</keyword>
<feature type="transmembrane region" description="Helical" evidence="1">
    <location>
        <begin position="70"/>
        <end position="88"/>
    </location>
</feature>
<dbReference type="AlphaFoldDB" id="A5Z320"/>
<dbReference type="Proteomes" id="UP000006000">
    <property type="component" value="Unassembled WGS sequence"/>
</dbReference>
<keyword evidence="1" id="KW-0812">Transmembrane</keyword>
<accession>A5Z320</accession>
<proteinExistence type="predicted"/>
<evidence type="ECO:0000313" key="2">
    <source>
        <dbReference type="EMBL" id="EDM52643.1"/>
    </source>
</evidence>
<protein>
    <submittedName>
        <fullName evidence="2">Uncharacterized protein</fullName>
    </submittedName>
</protein>
<evidence type="ECO:0000313" key="3">
    <source>
        <dbReference type="Proteomes" id="UP000006000"/>
    </source>
</evidence>
<dbReference type="EMBL" id="AAVL02000015">
    <property type="protein sequence ID" value="EDM52643.1"/>
    <property type="molecule type" value="Genomic_DNA"/>
</dbReference>
<reference evidence="2 3" key="1">
    <citation type="submission" date="2007-03" db="EMBL/GenBank/DDBJ databases">
        <authorList>
            <person name="Fulton L."/>
            <person name="Clifton S."/>
            <person name="Fulton B."/>
            <person name="Xu J."/>
            <person name="Minx P."/>
            <person name="Pepin K.H."/>
            <person name="Johnson M."/>
            <person name="Thiruvilangam P."/>
            <person name="Bhonagiri V."/>
            <person name="Nash W.E."/>
            <person name="Mardis E.R."/>
            <person name="Wilson R.K."/>
        </authorList>
    </citation>
    <scope>NUCLEOTIDE SEQUENCE [LARGE SCALE GENOMIC DNA]</scope>
    <source>
        <strain evidence="2 3">ATCC 27560</strain>
    </source>
</reference>
<organism evidence="2 3">
    <name type="scientific">Eubacterium ventriosum ATCC 27560</name>
    <dbReference type="NCBI Taxonomy" id="411463"/>
    <lineage>
        <taxon>Bacteria</taxon>
        <taxon>Bacillati</taxon>
        <taxon>Bacillota</taxon>
        <taxon>Clostridia</taxon>
        <taxon>Eubacteriales</taxon>
        <taxon>Eubacteriaceae</taxon>
        <taxon>Eubacterium</taxon>
    </lineage>
</organism>
<evidence type="ECO:0000256" key="1">
    <source>
        <dbReference type="SAM" id="Phobius"/>
    </source>
</evidence>
<keyword evidence="1" id="KW-1133">Transmembrane helix</keyword>
<name>A5Z320_9FIRM</name>
<reference evidence="2 3" key="2">
    <citation type="submission" date="2007-04" db="EMBL/GenBank/DDBJ databases">
        <title>Draft genome sequence of Eubacterium ventriosum (ATCC 27560).</title>
        <authorList>
            <person name="Sudarsanam P."/>
            <person name="Ley R."/>
            <person name="Guruge J."/>
            <person name="Turnbaugh P.J."/>
            <person name="Mahowald M."/>
            <person name="Liep D."/>
            <person name="Gordon J."/>
        </authorList>
    </citation>
    <scope>NUCLEOTIDE SEQUENCE [LARGE SCALE GENOMIC DNA]</scope>
    <source>
        <strain evidence="2 3">ATCC 27560</strain>
    </source>
</reference>
<comment type="caution">
    <text evidence="2">The sequence shown here is derived from an EMBL/GenBank/DDBJ whole genome shotgun (WGS) entry which is preliminary data.</text>
</comment>
<gene>
    <name evidence="2" type="ORF">EUBVEN_00059</name>
</gene>